<gene>
    <name evidence="6" type="ORF">EVA_08181</name>
</gene>
<reference evidence="6" key="1">
    <citation type="journal article" date="2012" name="PLoS ONE">
        <title>Gene sets for utilization of primary and secondary nutrition supplies in the distal gut of endangered iberian lynx.</title>
        <authorList>
            <person name="Alcaide M."/>
            <person name="Messina E."/>
            <person name="Richter M."/>
            <person name="Bargiela R."/>
            <person name="Peplies J."/>
            <person name="Huws S.A."/>
            <person name="Newbold C.J."/>
            <person name="Golyshin P.N."/>
            <person name="Simon M.A."/>
            <person name="Lopez G."/>
            <person name="Yakimov M.M."/>
            <person name="Ferrer M."/>
        </authorList>
    </citation>
    <scope>NUCLEOTIDE SEQUENCE</scope>
</reference>
<dbReference type="InterPro" id="IPR050162">
    <property type="entry name" value="MsrA_MetSO_reductase"/>
</dbReference>
<dbReference type="NCBIfam" id="TIGR00401">
    <property type="entry name" value="msrA"/>
    <property type="match status" value="1"/>
</dbReference>
<protein>
    <recommendedName>
        <fullName evidence="1">peptide-methionine (S)-S-oxide reductase</fullName>
        <ecNumber evidence="1">1.8.4.11</ecNumber>
    </recommendedName>
</protein>
<evidence type="ECO:0000256" key="1">
    <source>
        <dbReference type="ARBA" id="ARBA00012502"/>
    </source>
</evidence>
<dbReference type="Gene3D" id="3.30.1060.10">
    <property type="entry name" value="Peptide methionine sulphoxide reductase MsrA"/>
    <property type="match status" value="1"/>
</dbReference>
<keyword evidence="2" id="KW-0560">Oxidoreductase</keyword>
<evidence type="ECO:0000256" key="2">
    <source>
        <dbReference type="ARBA" id="ARBA00023002"/>
    </source>
</evidence>
<sequence>MKKKAEIYLAGGCFWGTQHFLKQIRGVEYTETGYANSTLSHPSYKQVCTGNTHAAETVHVVYDTDVLELKFLLELYFKTIDPTSLNRQGEDQGTQYRTGIYYTDASDLPIIRQVVDELAVQYENSIVVEVLPLENFYSAEDYHQDYLDKNPTGYCHINPALFAWARKANDETSDDSFL</sequence>
<dbReference type="EC" id="1.8.4.11" evidence="1"/>
<comment type="caution">
    <text evidence="6">The sequence shown here is derived from an EMBL/GenBank/DDBJ whole genome shotgun (WGS) entry which is preliminary data.</text>
</comment>
<dbReference type="AlphaFoldDB" id="J9GN42"/>
<dbReference type="PANTHER" id="PTHR42799">
    <property type="entry name" value="MITOCHONDRIAL PEPTIDE METHIONINE SULFOXIDE REDUCTASE"/>
    <property type="match status" value="1"/>
</dbReference>
<dbReference type="GO" id="GO:0005737">
    <property type="term" value="C:cytoplasm"/>
    <property type="evidence" value="ECO:0007669"/>
    <property type="project" value="TreeGrafter"/>
</dbReference>
<name>J9GN42_9ZZZZ</name>
<dbReference type="HAMAP" id="MF_01401">
    <property type="entry name" value="MsrA"/>
    <property type="match status" value="1"/>
</dbReference>
<evidence type="ECO:0000313" key="6">
    <source>
        <dbReference type="EMBL" id="EJX03708.1"/>
    </source>
</evidence>
<evidence type="ECO:0000256" key="4">
    <source>
        <dbReference type="ARBA" id="ARBA00048782"/>
    </source>
</evidence>
<evidence type="ECO:0000259" key="5">
    <source>
        <dbReference type="Pfam" id="PF01625"/>
    </source>
</evidence>
<organism evidence="6">
    <name type="scientific">gut metagenome</name>
    <dbReference type="NCBI Taxonomy" id="749906"/>
    <lineage>
        <taxon>unclassified sequences</taxon>
        <taxon>metagenomes</taxon>
        <taxon>organismal metagenomes</taxon>
    </lineage>
</organism>
<dbReference type="PANTHER" id="PTHR42799:SF2">
    <property type="entry name" value="MITOCHONDRIAL PEPTIDE METHIONINE SULFOXIDE REDUCTASE"/>
    <property type="match status" value="1"/>
</dbReference>
<comment type="catalytic activity">
    <reaction evidence="3">
        <text>L-methionyl-[protein] + [thioredoxin]-disulfide + H2O = L-methionyl-(S)-S-oxide-[protein] + [thioredoxin]-dithiol</text>
        <dbReference type="Rhea" id="RHEA:14217"/>
        <dbReference type="Rhea" id="RHEA-COMP:10698"/>
        <dbReference type="Rhea" id="RHEA-COMP:10700"/>
        <dbReference type="Rhea" id="RHEA-COMP:12313"/>
        <dbReference type="Rhea" id="RHEA-COMP:12315"/>
        <dbReference type="ChEBI" id="CHEBI:15377"/>
        <dbReference type="ChEBI" id="CHEBI:16044"/>
        <dbReference type="ChEBI" id="CHEBI:29950"/>
        <dbReference type="ChEBI" id="CHEBI:44120"/>
        <dbReference type="ChEBI" id="CHEBI:50058"/>
        <dbReference type="EC" id="1.8.4.11"/>
    </reaction>
</comment>
<dbReference type="GO" id="GO:0034599">
    <property type="term" value="P:cellular response to oxidative stress"/>
    <property type="evidence" value="ECO:0007669"/>
    <property type="project" value="TreeGrafter"/>
</dbReference>
<dbReference type="EMBL" id="AMCI01002067">
    <property type="protein sequence ID" value="EJX03708.1"/>
    <property type="molecule type" value="Genomic_DNA"/>
</dbReference>
<dbReference type="GO" id="GO:0008113">
    <property type="term" value="F:peptide-methionine (S)-S-oxide reductase activity"/>
    <property type="evidence" value="ECO:0007669"/>
    <property type="project" value="UniProtKB-EC"/>
</dbReference>
<accession>J9GN42</accession>
<evidence type="ECO:0000256" key="3">
    <source>
        <dbReference type="ARBA" id="ARBA00047806"/>
    </source>
</evidence>
<dbReference type="Pfam" id="PF01625">
    <property type="entry name" value="PMSR"/>
    <property type="match status" value="1"/>
</dbReference>
<proteinExistence type="inferred from homology"/>
<dbReference type="InterPro" id="IPR036509">
    <property type="entry name" value="Met_Sox_Rdtase_MsrA_sf"/>
</dbReference>
<comment type="catalytic activity">
    <reaction evidence="4">
        <text>[thioredoxin]-disulfide + L-methionine + H2O = L-methionine (S)-S-oxide + [thioredoxin]-dithiol</text>
        <dbReference type="Rhea" id="RHEA:19993"/>
        <dbReference type="Rhea" id="RHEA-COMP:10698"/>
        <dbReference type="Rhea" id="RHEA-COMP:10700"/>
        <dbReference type="ChEBI" id="CHEBI:15377"/>
        <dbReference type="ChEBI" id="CHEBI:29950"/>
        <dbReference type="ChEBI" id="CHEBI:50058"/>
        <dbReference type="ChEBI" id="CHEBI:57844"/>
        <dbReference type="ChEBI" id="CHEBI:58772"/>
        <dbReference type="EC" id="1.8.4.11"/>
    </reaction>
</comment>
<feature type="domain" description="Peptide methionine sulphoxide reductase MsrA" evidence="5">
    <location>
        <begin position="6"/>
        <end position="156"/>
    </location>
</feature>
<dbReference type="InterPro" id="IPR002569">
    <property type="entry name" value="Met_Sox_Rdtase_MsrA_dom"/>
</dbReference>
<dbReference type="SUPFAM" id="SSF55068">
    <property type="entry name" value="Peptide methionine sulfoxide reductase"/>
    <property type="match status" value="1"/>
</dbReference>